<dbReference type="Proteomes" id="UP000019118">
    <property type="component" value="Unassembled WGS sequence"/>
</dbReference>
<proteinExistence type="predicted"/>
<reference evidence="4" key="1">
    <citation type="journal article" date="2013" name="Genome Biol.">
        <title>Draft genome of the mountain pine beetle, Dendroctonus ponderosae Hopkins, a major forest pest.</title>
        <authorList>
            <person name="Keeling C.I."/>
            <person name="Yuen M.M."/>
            <person name="Liao N.Y."/>
            <person name="Docking T.R."/>
            <person name="Chan S.K."/>
            <person name="Taylor G.A."/>
            <person name="Palmquist D.L."/>
            <person name="Jackman S.D."/>
            <person name="Nguyen A."/>
            <person name="Li M."/>
            <person name="Henderson H."/>
            <person name="Janes J.K."/>
            <person name="Zhao Y."/>
            <person name="Pandoh P."/>
            <person name="Moore R."/>
            <person name="Sperling F.A."/>
            <person name="Huber D.P."/>
            <person name="Birol I."/>
            <person name="Jones S.J."/>
            <person name="Bohlmann J."/>
        </authorList>
    </citation>
    <scope>NUCLEOTIDE SEQUENCE</scope>
</reference>
<dbReference type="KEGG" id="dpa:109539490"/>
<dbReference type="RefSeq" id="XP_019762828.1">
    <property type="nucleotide sequence ID" value="XM_019907269.2"/>
</dbReference>
<sequence length="259" mass="28911">MPGSVSVFLRAFLLCTLLCVVLAEGGRKKKDVHHMIVLNEDGRPPKVHRVKTSSLASRPRRKRKPAKPKARPASSEEEDSEEMHKAKSKKRFKSHQKPKKPQISIEDYSYADAKWNPVSSGEVFHKHHQPPVVPVSGSMHLGYQPEPMEITTSYSDFYSTAFPAFSPMYQPPNFGNIQQPYRPFDYSAGEPQNNGYLSGGVSESDQHGDASAVTPFSIVVASGEEKDQKVQELKRETSTKPTGRGKLKKGRGTSRFKTK</sequence>
<feature type="region of interest" description="Disordered" evidence="1">
    <location>
        <begin position="186"/>
        <end position="259"/>
    </location>
</feature>
<feature type="region of interest" description="Disordered" evidence="1">
    <location>
        <begin position="43"/>
        <end position="105"/>
    </location>
</feature>
<feature type="compositionally biased region" description="Basic residues" evidence="1">
    <location>
        <begin position="86"/>
        <end position="100"/>
    </location>
</feature>
<keyword evidence="4" id="KW-1185">Reference proteome</keyword>
<reference evidence="3" key="2">
    <citation type="submission" date="2024-08" db="UniProtKB">
        <authorList>
            <consortium name="EnsemblMetazoa"/>
        </authorList>
    </citation>
    <scope>IDENTIFICATION</scope>
</reference>
<protein>
    <submittedName>
        <fullName evidence="3">Uncharacterized protein</fullName>
    </submittedName>
</protein>
<feature type="chain" id="PRO_5043680990" evidence="2">
    <location>
        <begin position="24"/>
        <end position="259"/>
    </location>
</feature>
<dbReference type="GeneID" id="109539490"/>
<feature type="signal peptide" evidence="2">
    <location>
        <begin position="1"/>
        <end position="23"/>
    </location>
</feature>
<accession>A0AAR5PP82</accession>
<feature type="compositionally biased region" description="Basic residues" evidence="1">
    <location>
        <begin position="58"/>
        <end position="70"/>
    </location>
</feature>
<evidence type="ECO:0000313" key="4">
    <source>
        <dbReference type="Proteomes" id="UP000019118"/>
    </source>
</evidence>
<keyword evidence="2" id="KW-0732">Signal</keyword>
<dbReference type="AlphaFoldDB" id="A0AAR5PP82"/>
<evidence type="ECO:0000256" key="2">
    <source>
        <dbReference type="SAM" id="SignalP"/>
    </source>
</evidence>
<feature type="compositionally biased region" description="Basic residues" evidence="1">
    <location>
        <begin position="243"/>
        <end position="259"/>
    </location>
</feature>
<organism evidence="3 4">
    <name type="scientific">Dendroctonus ponderosae</name>
    <name type="common">Mountain pine beetle</name>
    <dbReference type="NCBI Taxonomy" id="77166"/>
    <lineage>
        <taxon>Eukaryota</taxon>
        <taxon>Metazoa</taxon>
        <taxon>Ecdysozoa</taxon>
        <taxon>Arthropoda</taxon>
        <taxon>Hexapoda</taxon>
        <taxon>Insecta</taxon>
        <taxon>Pterygota</taxon>
        <taxon>Neoptera</taxon>
        <taxon>Endopterygota</taxon>
        <taxon>Coleoptera</taxon>
        <taxon>Polyphaga</taxon>
        <taxon>Cucujiformia</taxon>
        <taxon>Curculionidae</taxon>
        <taxon>Scolytinae</taxon>
        <taxon>Dendroctonus</taxon>
    </lineage>
</organism>
<evidence type="ECO:0000256" key="1">
    <source>
        <dbReference type="SAM" id="MobiDB-lite"/>
    </source>
</evidence>
<dbReference type="EnsemblMetazoa" id="XM_019907269.1">
    <property type="protein sequence ID" value="XP_019762828.1"/>
    <property type="gene ID" value="LOC109539490"/>
</dbReference>
<feature type="compositionally biased region" description="Basic and acidic residues" evidence="1">
    <location>
        <begin position="223"/>
        <end position="238"/>
    </location>
</feature>
<evidence type="ECO:0000313" key="3">
    <source>
        <dbReference type="EnsemblMetazoa" id="XP_019762828.1"/>
    </source>
</evidence>
<name>A0AAR5PP82_DENPD</name>